<dbReference type="SUPFAM" id="SSF53474">
    <property type="entry name" value="alpha/beta-Hydrolases"/>
    <property type="match status" value="1"/>
</dbReference>
<proteinExistence type="inferred from homology"/>
<evidence type="ECO:0000313" key="5">
    <source>
        <dbReference type="EMBL" id="QKE91051.1"/>
    </source>
</evidence>
<dbReference type="Pfam" id="PF00135">
    <property type="entry name" value="COesterase"/>
    <property type="match status" value="1"/>
</dbReference>
<dbReference type="EMBL" id="CP053708">
    <property type="protein sequence ID" value="QKE91051.1"/>
    <property type="molecule type" value="Genomic_DNA"/>
</dbReference>
<evidence type="ECO:0000256" key="2">
    <source>
        <dbReference type="ARBA" id="ARBA00022801"/>
    </source>
</evidence>
<reference evidence="5 6" key="1">
    <citation type="journal article" date="2014" name="World J. Microbiol. Biotechnol.">
        <title>Biodiversity and physiological characteristics of Antarctic and Arctic lichens-associated bacteria.</title>
        <authorList>
            <person name="Lee Y.M."/>
            <person name="Kim E.H."/>
            <person name="Lee H.K."/>
            <person name="Hong S.G."/>
        </authorList>
    </citation>
    <scope>NUCLEOTIDE SEQUENCE [LARGE SCALE GENOMIC DNA]</scope>
    <source>
        <strain evidence="5 6">PAMC 26569</strain>
    </source>
</reference>
<organism evidence="5 6">
    <name type="scientific">Lichenicola cladoniae</name>
    <dbReference type="NCBI Taxonomy" id="1484109"/>
    <lineage>
        <taxon>Bacteria</taxon>
        <taxon>Pseudomonadati</taxon>
        <taxon>Pseudomonadota</taxon>
        <taxon>Alphaproteobacteria</taxon>
        <taxon>Acetobacterales</taxon>
        <taxon>Acetobacteraceae</taxon>
        <taxon>Lichenicola</taxon>
    </lineage>
</organism>
<dbReference type="AlphaFoldDB" id="A0A6M8HS74"/>
<evidence type="ECO:0000259" key="4">
    <source>
        <dbReference type="Pfam" id="PF00135"/>
    </source>
</evidence>
<feature type="domain" description="Carboxylesterase type B" evidence="4">
    <location>
        <begin position="36"/>
        <end position="508"/>
    </location>
</feature>
<dbReference type="InterPro" id="IPR050309">
    <property type="entry name" value="Type-B_Carboxylest/Lipase"/>
</dbReference>
<keyword evidence="3" id="KW-0732">Signal</keyword>
<dbReference type="RefSeq" id="WP_171833426.1">
    <property type="nucleotide sequence ID" value="NZ_CP053708.1"/>
</dbReference>
<keyword evidence="2 3" id="KW-0378">Hydrolase</keyword>
<dbReference type="Proteomes" id="UP000500767">
    <property type="component" value="Chromosome"/>
</dbReference>
<dbReference type="InterPro" id="IPR002018">
    <property type="entry name" value="CarbesteraseB"/>
</dbReference>
<accession>A0A6M8HS74</accession>
<dbReference type="InterPro" id="IPR019826">
    <property type="entry name" value="Carboxylesterase_B_AS"/>
</dbReference>
<gene>
    <name evidence="5" type="ORF">HN018_14255</name>
</gene>
<dbReference type="GO" id="GO:0016787">
    <property type="term" value="F:hydrolase activity"/>
    <property type="evidence" value="ECO:0007669"/>
    <property type="project" value="UniProtKB-KW"/>
</dbReference>
<evidence type="ECO:0000313" key="6">
    <source>
        <dbReference type="Proteomes" id="UP000500767"/>
    </source>
</evidence>
<dbReference type="EC" id="3.1.1.-" evidence="3"/>
<sequence length="516" mass="54472">MTLPDRYRPHRSPRGCFLLFLLLVCLRGAVAGDAGPVVHVADGALLGRATNDPGVQAFMAIPYAVPPVGPLRWRPPQPPLPWSGVRDATRAGPACMQSHRGDVTAIPSEDCLSLNVWAPLRRHGPPLPVMVFVHGGGFVFGSGAEPVYDGTALAGHKVLLVTLNYRLGVFGFLAHPALTREGGGTSGNYGLLDQIRALRWIQANIGAFGGDPRRVTLFGESAGGTSVAMLLASPLARGLFARAILESPALGWRFMTLAEAERTGLSIGSDLAALRRAPAQSLVAANLMIQSRAPRMAPVPLPFPVVDGQVLPDQPNALLESPAGFRMPMMIGTNADEGLSFAAHWRGLSPGAYAQRLSLLFGTQAAQAALVYPAHDPESALRSGADIIGDGLFYEGARMLGRAGASREPRAFRYVFAEPILGLPPRHAAEVAFVFGTLGRLASAQDRALSETMMTAWTRFATTGDPNGDGASVSSARWPRAGGTGDPYLELGPTIAARAGFRTIQLDFMQGTIPGG</sequence>
<feature type="signal peptide" evidence="3">
    <location>
        <begin position="1"/>
        <end position="31"/>
    </location>
</feature>
<dbReference type="Gene3D" id="3.40.50.1820">
    <property type="entry name" value="alpha/beta hydrolase"/>
    <property type="match status" value="1"/>
</dbReference>
<comment type="similarity">
    <text evidence="1 3">Belongs to the type-B carboxylesterase/lipase family.</text>
</comment>
<protein>
    <recommendedName>
        <fullName evidence="3">Carboxylic ester hydrolase</fullName>
        <ecNumber evidence="3">3.1.1.-</ecNumber>
    </recommendedName>
</protein>
<keyword evidence="6" id="KW-1185">Reference proteome</keyword>
<dbReference type="InterPro" id="IPR029058">
    <property type="entry name" value="AB_hydrolase_fold"/>
</dbReference>
<dbReference type="PROSITE" id="PS00122">
    <property type="entry name" value="CARBOXYLESTERASE_B_1"/>
    <property type="match status" value="1"/>
</dbReference>
<dbReference type="KEGG" id="lck:HN018_14255"/>
<dbReference type="PANTHER" id="PTHR11559">
    <property type="entry name" value="CARBOXYLESTERASE"/>
    <property type="match status" value="1"/>
</dbReference>
<evidence type="ECO:0000256" key="3">
    <source>
        <dbReference type="RuleBase" id="RU361235"/>
    </source>
</evidence>
<evidence type="ECO:0000256" key="1">
    <source>
        <dbReference type="ARBA" id="ARBA00005964"/>
    </source>
</evidence>
<feature type="chain" id="PRO_5027140743" description="Carboxylic ester hydrolase" evidence="3">
    <location>
        <begin position="32"/>
        <end position="516"/>
    </location>
</feature>
<name>A0A6M8HS74_9PROT</name>